<dbReference type="EMBL" id="JANSHE010004283">
    <property type="protein sequence ID" value="KAJ2979122.1"/>
    <property type="molecule type" value="Genomic_DNA"/>
</dbReference>
<dbReference type="Proteomes" id="UP001144978">
    <property type="component" value="Unassembled WGS sequence"/>
</dbReference>
<accession>A0ACC1NIL6</accession>
<sequence>MCVAEAEYAIGRSVKPEIEAGRDEDELEASDVAVRFAFAGEEALPIFRWCFQNNASSRIQNKLADARYRSGRGLRKEGVGVQEVLS</sequence>
<protein>
    <submittedName>
        <fullName evidence="1">Uncharacterized protein</fullName>
    </submittedName>
</protein>
<name>A0ACC1NIL6_9APHY</name>
<proteinExistence type="predicted"/>
<keyword evidence="2" id="KW-1185">Reference proteome</keyword>
<reference evidence="1" key="1">
    <citation type="submission" date="2022-08" db="EMBL/GenBank/DDBJ databases">
        <title>Genome Sequence of Pycnoporus sanguineus.</title>
        <authorList>
            <person name="Buettner E."/>
        </authorList>
    </citation>
    <scope>NUCLEOTIDE SEQUENCE</scope>
    <source>
        <strain evidence="1">CG-C14</strain>
    </source>
</reference>
<gene>
    <name evidence="1" type="ORF">NUW54_g11187</name>
</gene>
<comment type="caution">
    <text evidence="1">The sequence shown here is derived from an EMBL/GenBank/DDBJ whole genome shotgun (WGS) entry which is preliminary data.</text>
</comment>
<organism evidence="1 2">
    <name type="scientific">Trametes sanguinea</name>
    <dbReference type="NCBI Taxonomy" id="158606"/>
    <lineage>
        <taxon>Eukaryota</taxon>
        <taxon>Fungi</taxon>
        <taxon>Dikarya</taxon>
        <taxon>Basidiomycota</taxon>
        <taxon>Agaricomycotina</taxon>
        <taxon>Agaricomycetes</taxon>
        <taxon>Polyporales</taxon>
        <taxon>Polyporaceae</taxon>
        <taxon>Trametes</taxon>
    </lineage>
</organism>
<evidence type="ECO:0000313" key="2">
    <source>
        <dbReference type="Proteomes" id="UP001144978"/>
    </source>
</evidence>
<evidence type="ECO:0000313" key="1">
    <source>
        <dbReference type="EMBL" id="KAJ2979122.1"/>
    </source>
</evidence>